<gene>
    <name evidence="3" type="ORF">GBZ86_06790</name>
</gene>
<dbReference type="InterPro" id="IPR036662">
    <property type="entry name" value="PTS_EIIA_man-typ_sf"/>
</dbReference>
<dbReference type="PANTHER" id="PTHR33799:SF1">
    <property type="entry name" value="PTS SYSTEM MANNOSE-SPECIFIC EIIAB COMPONENT-RELATED"/>
    <property type="match status" value="1"/>
</dbReference>
<dbReference type="OrthoDB" id="2291049at2"/>
<dbReference type="PANTHER" id="PTHR33799">
    <property type="entry name" value="PTS PERMEASE-RELATED-RELATED"/>
    <property type="match status" value="1"/>
</dbReference>
<dbReference type="Gene3D" id="3.40.50.510">
    <property type="entry name" value="Phosphotransferase system, mannose-type IIA component"/>
    <property type="match status" value="1"/>
</dbReference>
<dbReference type="GO" id="GO:0009401">
    <property type="term" value="P:phosphoenolpyruvate-dependent sugar phosphotransferase system"/>
    <property type="evidence" value="ECO:0007669"/>
    <property type="project" value="InterPro"/>
</dbReference>
<name>A0A6I1MJA2_9CLOT</name>
<evidence type="ECO:0000259" key="2">
    <source>
        <dbReference type="PROSITE" id="PS51096"/>
    </source>
</evidence>
<proteinExistence type="predicted"/>
<evidence type="ECO:0000313" key="3">
    <source>
        <dbReference type="EMBL" id="MPQ43465.1"/>
    </source>
</evidence>
<accession>A0A6I1MJA2</accession>
<dbReference type="PROSITE" id="PS51096">
    <property type="entry name" value="PTS_EIIA_TYPE_4"/>
    <property type="match status" value="1"/>
</dbReference>
<dbReference type="RefSeq" id="WP_152889011.1">
    <property type="nucleotide sequence ID" value="NZ_WHJC01000070.1"/>
</dbReference>
<dbReference type="InterPro" id="IPR004701">
    <property type="entry name" value="PTS_EIIA_man-typ"/>
</dbReference>
<protein>
    <recommendedName>
        <fullName evidence="2">PTS EIIA type-4 domain-containing protein</fullName>
    </recommendedName>
</protein>
<sequence length="149" mass="16522">MYNILIVGHGNFASGMKSAVDLLLGASDRVHCQNLSQDITHEKFEEIVGEYINKYDQLVVFADLLGGAPSQITTRKIVEANKSKEQFIVSGISLSVIIDIATNLLILNEEKNISEKINESLNNVRSTMAVMSLIDFEETEDEDNEGDMI</sequence>
<dbReference type="GO" id="GO:0016740">
    <property type="term" value="F:transferase activity"/>
    <property type="evidence" value="ECO:0007669"/>
    <property type="project" value="UniProtKB-KW"/>
</dbReference>
<evidence type="ECO:0000313" key="4">
    <source>
        <dbReference type="Proteomes" id="UP000430345"/>
    </source>
</evidence>
<reference evidence="3 4" key="1">
    <citation type="submission" date="2019-10" db="EMBL/GenBank/DDBJ databases">
        <title>The Genome Sequence of Clostridium tarantellae Isolated from Fish Brain.</title>
        <authorList>
            <person name="Bano L."/>
            <person name="Kiel M."/>
            <person name="Sales G."/>
            <person name="Doxey A.C."/>
            <person name="Mansfield M.J."/>
            <person name="Schiavone M."/>
            <person name="Rossetto O."/>
            <person name="Pirazzini M."/>
            <person name="Dobrindt U."/>
            <person name="Montecucco C."/>
        </authorList>
    </citation>
    <scope>NUCLEOTIDE SEQUENCE [LARGE SCALE GENOMIC DNA]</scope>
    <source>
        <strain evidence="3 4">DSM 3997</strain>
    </source>
</reference>
<dbReference type="Pfam" id="PF03610">
    <property type="entry name" value="EIIA-man"/>
    <property type="match status" value="1"/>
</dbReference>
<dbReference type="EMBL" id="WHJC01000070">
    <property type="protein sequence ID" value="MPQ43465.1"/>
    <property type="molecule type" value="Genomic_DNA"/>
</dbReference>
<dbReference type="AlphaFoldDB" id="A0A6I1MJA2"/>
<organism evidence="3 4">
    <name type="scientific">Clostridium tarantellae</name>
    <dbReference type="NCBI Taxonomy" id="39493"/>
    <lineage>
        <taxon>Bacteria</taxon>
        <taxon>Bacillati</taxon>
        <taxon>Bacillota</taxon>
        <taxon>Clostridia</taxon>
        <taxon>Eubacteriales</taxon>
        <taxon>Clostridiaceae</taxon>
        <taxon>Clostridium</taxon>
    </lineage>
</organism>
<dbReference type="Proteomes" id="UP000430345">
    <property type="component" value="Unassembled WGS sequence"/>
</dbReference>
<evidence type="ECO:0000256" key="1">
    <source>
        <dbReference type="ARBA" id="ARBA00022679"/>
    </source>
</evidence>
<dbReference type="GO" id="GO:0016020">
    <property type="term" value="C:membrane"/>
    <property type="evidence" value="ECO:0007669"/>
    <property type="project" value="InterPro"/>
</dbReference>
<dbReference type="SUPFAM" id="SSF53062">
    <property type="entry name" value="PTS system fructose IIA component-like"/>
    <property type="match status" value="1"/>
</dbReference>
<keyword evidence="1" id="KW-0808">Transferase</keyword>
<keyword evidence="4" id="KW-1185">Reference proteome</keyword>
<dbReference type="InterPro" id="IPR051471">
    <property type="entry name" value="Bacterial_PTS_sugar_comp"/>
</dbReference>
<feature type="domain" description="PTS EIIA type-4" evidence="2">
    <location>
        <begin position="1"/>
        <end position="128"/>
    </location>
</feature>
<comment type="caution">
    <text evidence="3">The sequence shown here is derived from an EMBL/GenBank/DDBJ whole genome shotgun (WGS) entry which is preliminary data.</text>
</comment>